<dbReference type="Proteomes" id="UP001152320">
    <property type="component" value="Chromosome 8"/>
</dbReference>
<reference evidence="3" key="1">
    <citation type="submission" date="2021-10" db="EMBL/GenBank/DDBJ databases">
        <title>Tropical sea cucumber genome reveals ecological adaptation and Cuvierian tubules defense mechanism.</title>
        <authorList>
            <person name="Chen T."/>
        </authorList>
    </citation>
    <scope>NUCLEOTIDE SEQUENCE</scope>
    <source>
        <strain evidence="3">Nanhai2018</strain>
        <tissue evidence="3">Muscle</tissue>
    </source>
</reference>
<keyword evidence="4" id="KW-1185">Reference proteome</keyword>
<comment type="caution">
    <text evidence="3">The sequence shown here is derived from an EMBL/GenBank/DDBJ whole genome shotgun (WGS) entry which is preliminary data.</text>
</comment>
<gene>
    <name evidence="3" type="ORF">HOLleu_17865</name>
</gene>
<evidence type="ECO:0000256" key="2">
    <source>
        <dbReference type="SAM" id="Phobius"/>
    </source>
</evidence>
<keyword evidence="2" id="KW-1133">Transmembrane helix</keyword>
<feature type="compositionally biased region" description="Pro residues" evidence="1">
    <location>
        <begin position="53"/>
        <end position="65"/>
    </location>
</feature>
<protein>
    <submittedName>
        <fullName evidence="3">Uncharacterized protein</fullName>
    </submittedName>
</protein>
<sequence length="191" mass="21357">MEGRINQVWWIRYGQKYLKCFLASIVFLCVVGVLLVLITYGIKTGKQPGKNQTPPPNLHMPPPNTNQPISRFATNVIMSTTVPPWIPSTTIVTLVDRQTPTQLLPTKFQPQTQFPPQISDKMTTGYAVVISLAVVGGLAAFCLIALYVRNKSENATCLLRLSCCRNTYRPHGNDNFPTDDLDLDDDEEDVF</sequence>
<accession>A0A9Q1H8M6</accession>
<keyword evidence="2" id="KW-0812">Transmembrane</keyword>
<evidence type="ECO:0000256" key="1">
    <source>
        <dbReference type="SAM" id="MobiDB-lite"/>
    </source>
</evidence>
<keyword evidence="2" id="KW-0472">Membrane</keyword>
<proteinExistence type="predicted"/>
<feature type="region of interest" description="Disordered" evidence="1">
    <location>
        <begin position="46"/>
        <end position="65"/>
    </location>
</feature>
<dbReference type="AlphaFoldDB" id="A0A9Q1H8M6"/>
<evidence type="ECO:0000313" key="3">
    <source>
        <dbReference type="EMBL" id="KAJ8037124.1"/>
    </source>
</evidence>
<organism evidence="3 4">
    <name type="scientific">Holothuria leucospilota</name>
    <name type="common">Black long sea cucumber</name>
    <name type="synonym">Mertensiothuria leucospilota</name>
    <dbReference type="NCBI Taxonomy" id="206669"/>
    <lineage>
        <taxon>Eukaryota</taxon>
        <taxon>Metazoa</taxon>
        <taxon>Echinodermata</taxon>
        <taxon>Eleutherozoa</taxon>
        <taxon>Echinozoa</taxon>
        <taxon>Holothuroidea</taxon>
        <taxon>Aspidochirotacea</taxon>
        <taxon>Aspidochirotida</taxon>
        <taxon>Holothuriidae</taxon>
        <taxon>Holothuria</taxon>
    </lineage>
</organism>
<feature type="transmembrane region" description="Helical" evidence="2">
    <location>
        <begin position="125"/>
        <end position="148"/>
    </location>
</feature>
<evidence type="ECO:0000313" key="4">
    <source>
        <dbReference type="Proteomes" id="UP001152320"/>
    </source>
</evidence>
<dbReference type="EMBL" id="JAIZAY010000008">
    <property type="protein sequence ID" value="KAJ8037124.1"/>
    <property type="molecule type" value="Genomic_DNA"/>
</dbReference>
<feature type="transmembrane region" description="Helical" evidence="2">
    <location>
        <begin position="21"/>
        <end position="42"/>
    </location>
</feature>
<name>A0A9Q1H8M6_HOLLE</name>